<dbReference type="WBParaSite" id="ECPE_0000690901-mRNA-1">
    <property type="protein sequence ID" value="ECPE_0000690901-mRNA-1"/>
    <property type="gene ID" value="ECPE_0000690901"/>
</dbReference>
<evidence type="ECO:0000313" key="2">
    <source>
        <dbReference type="Proteomes" id="UP000272942"/>
    </source>
</evidence>
<accession>A0A183AIW0</accession>
<dbReference type="Proteomes" id="UP000272942">
    <property type="component" value="Unassembled WGS sequence"/>
</dbReference>
<name>A0A183AIW0_9TREM</name>
<reference evidence="1 2" key="2">
    <citation type="submission" date="2018-11" db="EMBL/GenBank/DDBJ databases">
        <authorList>
            <consortium name="Pathogen Informatics"/>
        </authorList>
    </citation>
    <scope>NUCLEOTIDE SEQUENCE [LARGE SCALE GENOMIC DNA]</scope>
    <source>
        <strain evidence="1 2">Egypt</strain>
    </source>
</reference>
<gene>
    <name evidence="1" type="ORF">ECPE_LOCUS6895</name>
</gene>
<dbReference type="AlphaFoldDB" id="A0A183AIW0"/>
<dbReference type="OrthoDB" id="6288728at2759"/>
<organism evidence="3">
    <name type="scientific">Echinostoma caproni</name>
    <dbReference type="NCBI Taxonomy" id="27848"/>
    <lineage>
        <taxon>Eukaryota</taxon>
        <taxon>Metazoa</taxon>
        <taxon>Spiralia</taxon>
        <taxon>Lophotrochozoa</taxon>
        <taxon>Platyhelminthes</taxon>
        <taxon>Trematoda</taxon>
        <taxon>Digenea</taxon>
        <taxon>Plagiorchiida</taxon>
        <taxon>Echinostomata</taxon>
        <taxon>Echinostomatoidea</taxon>
        <taxon>Echinostomatidae</taxon>
        <taxon>Echinostoma</taxon>
    </lineage>
</organism>
<protein>
    <submittedName>
        <fullName evidence="3">Peptidase A2 domain-containing protein</fullName>
    </submittedName>
</protein>
<reference evidence="3" key="1">
    <citation type="submission" date="2016-06" db="UniProtKB">
        <authorList>
            <consortium name="WormBaseParasite"/>
        </authorList>
    </citation>
    <scope>IDENTIFICATION</scope>
</reference>
<evidence type="ECO:0000313" key="1">
    <source>
        <dbReference type="EMBL" id="VDP79627.1"/>
    </source>
</evidence>
<sequence length="354" mass="39026">MEKGFKHESTTAGNLIRPTVSGPKPFFSDDDFQLWAFLAQTYWQHVPPEHFGQCILPLLDDDAARQLLASGTPITSTLDEIWAALHELLARHELTPLFLEKFFARKQLHTESFDQYAAILRQLTTKAYPTASKEERDSHILQRFMVGVSDNIIKARFLEKVPRSLTSALHSARTQKACTEAPRETHDGTATAVEATETRQSTFTMSPQTRPGPQPGCRYCQKFGVRAQHCGHNEPLRRLGGSAYHSIVLHSVLTDSMMFGLPLTVRGIVDGMYTVILVDTGAACSIVYPAVSRPSFFGEGHPRLTAANGAHLVSIGYTTCNVVLGAFSTTQICKRRNTVAGSAGHGFPTQTQKL</sequence>
<proteinExistence type="predicted"/>
<keyword evidence="2" id="KW-1185">Reference proteome</keyword>
<evidence type="ECO:0000313" key="3">
    <source>
        <dbReference type="WBParaSite" id="ECPE_0000690901-mRNA-1"/>
    </source>
</evidence>
<dbReference type="EMBL" id="UZAN01043938">
    <property type="protein sequence ID" value="VDP79627.1"/>
    <property type="molecule type" value="Genomic_DNA"/>
</dbReference>